<keyword evidence="3 4" id="KW-0067">ATP-binding</keyword>
<dbReference type="SUPFAM" id="SSF56059">
    <property type="entry name" value="Glutathione synthetase ATP-binding domain-like"/>
    <property type="match status" value="1"/>
</dbReference>
<name>A0A5J5JXK4_9ACTN</name>
<evidence type="ECO:0000259" key="6">
    <source>
        <dbReference type="PROSITE" id="PS50975"/>
    </source>
</evidence>
<evidence type="ECO:0000256" key="5">
    <source>
        <dbReference type="SAM" id="MobiDB-lite"/>
    </source>
</evidence>
<dbReference type="InterPro" id="IPR052032">
    <property type="entry name" value="ATP-dep_AA_Ligase"/>
</dbReference>
<dbReference type="GO" id="GO:0046872">
    <property type="term" value="F:metal ion binding"/>
    <property type="evidence" value="ECO:0007669"/>
    <property type="project" value="InterPro"/>
</dbReference>
<dbReference type="Proteomes" id="UP000327011">
    <property type="component" value="Unassembled WGS sequence"/>
</dbReference>
<dbReference type="PROSITE" id="PS50975">
    <property type="entry name" value="ATP_GRASP"/>
    <property type="match status" value="1"/>
</dbReference>
<evidence type="ECO:0000313" key="7">
    <source>
        <dbReference type="EMBL" id="KAA9375066.1"/>
    </source>
</evidence>
<dbReference type="PANTHER" id="PTHR43585:SF2">
    <property type="entry name" value="ATP-GRASP ENZYME FSQD"/>
    <property type="match status" value="1"/>
</dbReference>
<dbReference type="PANTHER" id="PTHR43585">
    <property type="entry name" value="FUMIPYRROLE BIOSYNTHESIS PROTEIN C"/>
    <property type="match status" value="1"/>
</dbReference>
<evidence type="ECO:0000256" key="1">
    <source>
        <dbReference type="ARBA" id="ARBA00022598"/>
    </source>
</evidence>
<keyword evidence="8" id="KW-1185">Reference proteome</keyword>
<sequence length="461" mass="48178">MRLYLTTLNPTDSVTGGFLPAAAALGWDVTILTDQPDRYAGYPGCEVLAADVRDARAVIDAVAAHHPPGAIFSNSDHLQAPTALAAEYFGLPGKDWRACVTAKNKALTRRALAAVEPVRSVRIPPGGDLPRDLPYPVVVKPALGVASEDVVLVGGPDALRAAVAEIRERRPAEVLVAEEFLDGPVRTLETLGDGAGDGGRYSSGHGGGGYSGGRDGGGGGGRHSGGARRVLGGFATTLGPPPRFVEERLDWRPPDPGHLPRLSAALDAVGVGFGVCHTEYAVTRDGPRIIEINYRLIGDTCDFLLADLLNVPLHEWVLRIHAGEPLSAFDFDAFAAGPFDHAALDVGGPRPAYGSVVSLMAERSGTVTAAPPDLPALSIPAPDFFAPGLSGPGLSASGLSAAGAGDGVRLWHRALRQIGEHVEVTGTNRDYLGLLRAVGPDREHVDAAVDAFRKEHPWVLA</sequence>
<dbReference type="AlphaFoldDB" id="A0A5J5JXK4"/>
<evidence type="ECO:0000313" key="8">
    <source>
        <dbReference type="Proteomes" id="UP000327011"/>
    </source>
</evidence>
<reference evidence="7 8" key="1">
    <citation type="submission" date="2019-09" db="EMBL/GenBank/DDBJ databases">
        <title>Screening of Novel Bioactive Compounds from Soil-Associated.</title>
        <authorList>
            <person name="Gong X."/>
        </authorList>
    </citation>
    <scope>NUCLEOTIDE SEQUENCE [LARGE SCALE GENOMIC DNA]</scope>
    <source>
        <strain evidence="7 8">Gxj-6</strain>
    </source>
</reference>
<evidence type="ECO:0000256" key="4">
    <source>
        <dbReference type="PROSITE-ProRule" id="PRU00409"/>
    </source>
</evidence>
<evidence type="ECO:0000256" key="2">
    <source>
        <dbReference type="ARBA" id="ARBA00022741"/>
    </source>
</evidence>
<protein>
    <submittedName>
        <fullName evidence="7">Siderophore biosynthesis protein</fullName>
    </submittedName>
</protein>
<evidence type="ECO:0000256" key="3">
    <source>
        <dbReference type="ARBA" id="ARBA00022840"/>
    </source>
</evidence>
<dbReference type="InterPro" id="IPR011761">
    <property type="entry name" value="ATP-grasp"/>
</dbReference>
<dbReference type="RefSeq" id="WP_150938029.1">
    <property type="nucleotide sequence ID" value="NZ_VYTZ01000013.1"/>
</dbReference>
<organism evidence="7 8">
    <name type="scientific">Microbispora cellulosiformans</name>
    <dbReference type="NCBI Taxonomy" id="2614688"/>
    <lineage>
        <taxon>Bacteria</taxon>
        <taxon>Bacillati</taxon>
        <taxon>Actinomycetota</taxon>
        <taxon>Actinomycetes</taxon>
        <taxon>Streptosporangiales</taxon>
        <taxon>Streptosporangiaceae</taxon>
        <taxon>Microbispora</taxon>
    </lineage>
</organism>
<gene>
    <name evidence="7" type="ORF">F5972_29360</name>
</gene>
<comment type="caution">
    <text evidence="7">The sequence shown here is derived from an EMBL/GenBank/DDBJ whole genome shotgun (WGS) entry which is preliminary data.</text>
</comment>
<dbReference type="EMBL" id="VYTZ01000013">
    <property type="protein sequence ID" value="KAA9375066.1"/>
    <property type="molecule type" value="Genomic_DNA"/>
</dbReference>
<dbReference type="GO" id="GO:0016874">
    <property type="term" value="F:ligase activity"/>
    <property type="evidence" value="ECO:0007669"/>
    <property type="project" value="UniProtKB-KW"/>
</dbReference>
<proteinExistence type="predicted"/>
<keyword evidence="1" id="KW-0436">Ligase</keyword>
<feature type="compositionally biased region" description="Gly residues" evidence="5">
    <location>
        <begin position="193"/>
        <end position="224"/>
    </location>
</feature>
<dbReference type="GO" id="GO:0005524">
    <property type="term" value="F:ATP binding"/>
    <property type="evidence" value="ECO:0007669"/>
    <property type="project" value="UniProtKB-UniRule"/>
</dbReference>
<keyword evidence="2 4" id="KW-0547">Nucleotide-binding</keyword>
<accession>A0A5J5JXK4</accession>
<dbReference type="Gene3D" id="3.30.470.20">
    <property type="entry name" value="ATP-grasp fold, B domain"/>
    <property type="match status" value="2"/>
</dbReference>
<feature type="domain" description="ATP-grasp" evidence="6">
    <location>
        <begin position="104"/>
        <end position="322"/>
    </location>
</feature>
<feature type="region of interest" description="Disordered" evidence="5">
    <location>
        <begin position="191"/>
        <end position="226"/>
    </location>
</feature>